<feature type="region of interest" description="Disordered" evidence="1">
    <location>
        <begin position="1"/>
        <end position="33"/>
    </location>
</feature>
<sequence length="33" mass="3650">MDQQDASALAQGNRAQRAAQRAGQLARNLRRAR</sequence>
<dbReference type="STRING" id="631362.Thi970DRAFT_00399"/>
<evidence type="ECO:0000313" key="3">
    <source>
        <dbReference type="Proteomes" id="UP000002964"/>
    </source>
</evidence>
<feature type="compositionally biased region" description="Low complexity" evidence="1">
    <location>
        <begin position="8"/>
        <end position="27"/>
    </location>
</feature>
<accession>H8YWE0</accession>
<gene>
    <name evidence="2" type="ORF">Thi970DRAFT_00399</name>
</gene>
<dbReference type="HOGENOM" id="CLU_3384300_0_0_6"/>
<protein>
    <submittedName>
        <fullName evidence="2">Uncharacterized protein</fullName>
    </submittedName>
</protein>
<dbReference type="EMBL" id="JH603166">
    <property type="protein sequence ID" value="EIC23672.1"/>
    <property type="molecule type" value="Genomic_DNA"/>
</dbReference>
<evidence type="ECO:0000313" key="2">
    <source>
        <dbReference type="EMBL" id="EIC23672.1"/>
    </source>
</evidence>
<proteinExistence type="predicted"/>
<dbReference type="Proteomes" id="UP000002964">
    <property type="component" value="Unassembled WGS sequence"/>
</dbReference>
<dbReference type="AlphaFoldDB" id="H8YWE0"/>
<organism evidence="2 3">
    <name type="scientific">Thiorhodovibrio frisius</name>
    <dbReference type="NCBI Taxonomy" id="631362"/>
    <lineage>
        <taxon>Bacteria</taxon>
        <taxon>Pseudomonadati</taxon>
        <taxon>Pseudomonadota</taxon>
        <taxon>Gammaproteobacteria</taxon>
        <taxon>Chromatiales</taxon>
        <taxon>Chromatiaceae</taxon>
        <taxon>Thiorhodovibrio</taxon>
    </lineage>
</organism>
<reference evidence="2 3" key="2">
    <citation type="submission" date="2011-11" db="EMBL/GenBank/DDBJ databases">
        <authorList>
            <consortium name="US DOE Joint Genome Institute"/>
            <person name="Lucas S."/>
            <person name="Han J."/>
            <person name="Lapidus A."/>
            <person name="Cheng J.-F."/>
            <person name="Goodwin L."/>
            <person name="Pitluck S."/>
            <person name="Peters L."/>
            <person name="Ovchinnikova G."/>
            <person name="Zhang X."/>
            <person name="Detter J.C."/>
            <person name="Han C."/>
            <person name="Tapia R."/>
            <person name="Land M."/>
            <person name="Hauser L."/>
            <person name="Kyrpides N."/>
            <person name="Ivanova N."/>
            <person name="Pagani I."/>
            <person name="Vogl K."/>
            <person name="Liu Z."/>
            <person name="Overmann J."/>
            <person name="Frigaard N.-U."/>
            <person name="Bryant D."/>
            <person name="Woyke T."/>
        </authorList>
    </citation>
    <scope>NUCLEOTIDE SEQUENCE [LARGE SCALE GENOMIC DNA]</scope>
    <source>
        <strain evidence="2 3">970</strain>
    </source>
</reference>
<evidence type="ECO:0000256" key="1">
    <source>
        <dbReference type="SAM" id="MobiDB-lite"/>
    </source>
</evidence>
<name>H8YWE0_9GAMM</name>
<reference evidence="3" key="1">
    <citation type="submission" date="2011-06" db="EMBL/GenBank/DDBJ databases">
        <authorList>
            <consortium name="US DOE Joint Genome Institute (JGI-PGF)"/>
            <person name="Lucas S."/>
            <person name="Han J."/>
            <person name="Lapidus A."/>
            <person name="Cheng J.-F."/>
            <person name="Goodwin L."/>
            <person name="Pitluck S."/>
            <person name="Peters L."/>
            <person name="Land M.L."/>
            <person name="Hauser L."/>
            <person name="Vogl K."/>
            <person name="Liu Z."/>
            <person name="Overmann J."/>
            <person name="Frigaard N.-U."/>
            <person name="Bryant D.A."/>
            <person name="Woyke T.J."/>
        </authorList>
    </citation>
    <scope>NUCLEOTIDE SEQUENCE [LARGE SCALE GENOMIC DNA]</scope>
    <source>
        <strain evidence="3">970</strain>
    </source>
</reference>
<keyword evidence="3" id="KW-1185">Reference proteome</keyword>